<accession>A0A2W1NA66</accession>
<name>A0A2W1NA66_PAEXE</name>
<reference evidence="1" key="1">
    <citation type="submission" date="2018-06" db="EMBL/GenBank/DDBJ databases">
        <title>Paenibacillus xerothermodurans sp. nov. an extremely dry heat resistant spore forming bacterium isolated from the soil of Cape Canaveral, Florida.</title>
        <authorList>
            <person name="Seuylemezian A."/>
            <person name="Kaur N."/>
            <person name="Patil P."/>
            <person name="Patil P."/>
            <person name="Mayilraj S."/>
            <person name="Vaishampayan P."/>
        </authorList>
    </citation>
    <scope>NUCLEOTIDE SEQUENCE [LARGE SCALE GENOMIC DNA]</scope>
    <source>
        <strain evidence="1">ATCC 27380</strain>
    </source>
</reference>
<gene>
    <name evidence="1" type="ORF">CBW46_015385</name>
</gene>
<comment type="caution">
    <text evidence="1">The sequence shown here is derived from an EMBL/GenBank/DDBJ whole genome shotgun (WGS) entry which is preliminary data.</text>
</comment>
<sequence length="64" mass="7150">MGPLSMHLPTRDMLAVIRTKRNMKIAEERAKISVGDPTMGLVSETELKMGADYTKKIADMKTQL</sequence>
<dbReference type="AlphaFoldDB" id="A0A2W1NA66"/>
<keyword evidence="2" id="KW-1185">Reference proteome</keyword>
<evidence type="ECO:0000313" key="2">
    <source>
        <dbReference type="Proteomes" id="UP000214746"/>
    </source>
</evidence>
<evidence type="ECO:0000313" key="1">
    <source>
        <dbReference type="EMBL" id="PZE20061.1"/>
    </source>
</evidence>
<dbReference type="EMBL" id="NHRJ02000010">
    <property type="protein sequence ID" value="PZE20061.1"/>
    <property type="molecule type" value="Genomic_DNA"/>
</dbReference>
<dbReference type="Proteomes" id="UP000214746">
    <property type="component" value="Unassembled WGS sequence"/>
</dbReference>
<protein>
    <submittedName>
        <fullName evidence="1">Uncharacterized protein</fullName>
    </submittedName>
</protein>
<proteinExistence type="predicted"/>
<organism evidence="1 2">
    <name type="scientific">Paenibacillus xerothermodurans</name>
    <dbReference type="NCBI Taxonomy" id="1977292"/>
    <lineage>
        <taxon>Bacteria</taxon>
        <taxon>Bacillati</taxon>
        <taxon>Bacillota</taxon>
        <taxon>Bacilli</taxon>
        <taxon>Bacillales</taxon>
        <taxon>Paenibacillaceae</taxon>
        <taxon>Paenibacillus</taxon>
    </lineage>
</organism>